<evidence type="ECO:0000256" key="1">
    <source>
        <dbReference type="SAM" id="MobiDB-lite"/>
    </source>
</evidence>
<feature type="region of interest" description="Disordered" evidence="1">
    <location>
        <begin position="243"/>
        <end position="269"/>
    </location>
</feature>
<evidence type="ECO:0000313" key="3">
    <source>
        <dbReference type="Proteomes" id="UP000054359"/>
    </source>
</evidence>
<evidence type="ECO:0000313" key="2">
    <source>
        <dbReference type="EMBL" id="KFM58560.1"/>
    </source>
</evidence>
<feature type="region of interest" description="Disordered" evidence="1">
    <location>
        <begin position="331"/>
        <end position="352"/>
    </location>
</feature>
<keyword evidence="3" id="KW-1185">Reference proteome</keyword>
<dbReference type="EMBL" id="KK112792">
    <property type="protein sequence ID" value="KFM58560.1"/>
    <property type="molecule type" value="Genomic_DNA"/>
</dbReference>
<protein>
    <submittedName>
        <fullName evidence="2">Uncharacterized protein</fullName>
    </submittedName>
</protein>
<feature type="compositionally biased region" description="Polar residues" evidence="1">
    <location>
        <begin position="56"/>
        <end position="69"/>
    </location>
</feature>
<proteinExistence type="predicted"/>
<name>A0A087T0C1_STEMI</name>
<reference evidence="2 3" key="1">
    <citation type="submission" date="2013-11" db="EMBL/GenBank/DDBJ databases">
        <title>Genome sequencing of Stegodyphus mimosarum.</title>
        <authorList>
            <person name="Bechsgaard J."/>
        </authorList>
    </citation>
    <scope>NUCLEOTIDE SEQUENCE [LARGE SCALE GENOMIC DNA]</scope>
</reference>
<organism evidence="2 3">
    <name type="scientific">Stegodyphus mimosarum</name>
    <name type="common">African social velvet spider</name>
    <dbReference type="NCBI Taxonomy" id="407821"/>
    <lineage>
        <taxon>Eukaryota</taxon>
        <taxon>Metazoa</taxon>
        <taxon>Ecdysozoa</taxon>
        <taxon>Arthropoda</taxon>
        <taxon>Chelicerata</taxon>
        <taxon>Arachnida</taxon>
        <taxon>Araneae</taxon>
        <taxon>Araneomorphae</taxon>
        <taxon>Entelegynae</taxon>
        <taxon>Eresoidea</taxon>
        <taxon>Eresidae</taxon>
        <taxon>Stegodyphus</taxon>
    </lineage>
</organism>
<sequence>MKDTFSVTQQQKSSTSNERFSPSDLSATNVQSLSTRKGYIVTELHVWEALRPKSTDVPNSEISTSTDYQVNSSNDSDEDIENNNVSTNLHASTHAVTMTSKISSRTYNQTEPLDTRTEIQTEENFNTEDDAVVTTYSTPFSQITTVRIAETTNNQFSELETKVLITDRQDEFSTSEDLLFNDKNKQTEPIDNTRNEILTEVNANTEAEEVASTDSLPSLQSTSINVLETTNGIDTKLENEIPIIPTTNGHDEFSTSSEDASFDESSKKTEKIDYTRNEIENKENTNTKAGEVTNTLSSPSLQSTFVSFTETRNDIDTEPEAEIPITYTQDEFSTSEDSYLTEDNSRSLSSESILTDTDAISTGDNNLLPDSPTAIPFTLEIFQTETLNHVNNEPSLVPVS</sequence>
<feature type="region of interest" description="Disordered" evidence="1">
    <location>
        <begin position="1"/>
        <end position="29"/>
    </location>
</feature>
<dbReference type="Proteomes" id="UP000054359">
    <property type="component" value="Unassembled WGS sequence"/>
</dbReference>
<feature type="region of interest" description="Disordered" evidence="1">
    <location>
        <begin position="55"/>
        <end position="83"/>
    </location>
</feature>
<accession>A0A087T0C1</accession>
<dbReference type="AlphaFoldDB" id="A0A087T0C1"/>
<feature type="non-terminal residue" evidence="2">
    <location>
        <position position="400"/>
    </location>
</feature>
<gene>
    <name evidence="2" type="ORF">X975_10895</name>
</gene>